<sequence length="90" mass="9656">MSRVGVTAALHPLTAPTSRVKTSYLVGEQADMVHRGSSPDWLADAGRDFDGFVADRARRHATSMLREAVGKRAALGLERVPLTVARVGLT</sequence>
<keyword evidence="2" id="KW-1185">Reference proteome</keyword>
<dbReference type="EMBL" id="BAAAPB010000005">
    <property type="protein sequence ID" value="GAA1975576.1"/>
    <property type="molecule type" value="Genomic_DNA"/>
</dbReference>
<dbReference type="Proteomes" id="UP001500571">
    <property type="component" value="Unassembled WGS sequence"/>
</dbReference>
<comment type="caution">
    <text evidence="1">The sequence shown here is derived from an EMBL/GenBank/DDBJ whole genome shotgun (WGS) entry which is preliminary data.</text>
</comment>
<name>A0ABP5D7Z5_9ACTN</name>
<proteinExistence type="predicted"/>
<evidence type="ECO:0000313" key="2">
    <source>
        <dbReference type="Proteomes" id="UP001500571"/>
    </source>
</evidence>
<protein>
    <submittedName>
        <fullName evidence="1">Uncharacterized protein</fullName>
    </submittedName>
</protein>
<gene>
    <name evidence="1" type="ORF">GCM10009798_41060</name>
</gene>
<reference evidence="2" key="1">
    <citation type="journal article" date="2019" name="Int. J. Syst. Evol. Microbiol.">
        <title>The Global Catalogue of Microorganisms (GCM) 10K type strain sequencing project: providing services to taxonomists for standard genome sequencing and annotation.</title>
        <authorList>
            <consortium name="The Broad Institute Genomics Platform"/>
            <consortium name="The Broad Institute Genome Sequencing Center for Infectious Disease"/>
            <person name="Wu L."/>
            <person name="Ma J."/>
        </authorList>
    </citation>
    <scope>NUCLEOTIDE SEQUENCE [LARGE SCALE GENOMIC DNA]</scope>
    <source>
        <strain evidence="2">JCM 15309</strain>
    </source>
</reference>
<accession>A0ABP5D7Z5</accession>
<evidence type="ECO:0000313" key="1">
    <source>
        <dbReference type="EMBL" id="GAA1975576.1"/>
    </source>
</evidence>
<organism evidence="1 2">
    <name type="scientific">Nocardioides panacihumi</name>
    <dbReference type="NCBI Taxonomy" id="400774"/>
    <lineage>
        <taxon>Bacteria</taxon>
        <taxon>Bacillati</taxon>
        <taxon>Actinomycetota</taxon>
        <taxon>Actinomycetes</taxon>
        <taxon>Propionibacteriales</taxon>
        <taxon>Nocardioidaceae</taxon>
        <taxon>Nocardioides</taxon>
    </lineage>
</organism>